<name>A0A6I4SML5_9SPHN</name>
<evidence type="ECO:0000313" key="2">
    <source>
        <dbReference type="EMBL" id="MXO55992.1"/>
    </source>
</evidence>
<accession>A0A6I4SML5</accession>
<feature type="chain" id="PRO_5026133808" description="Lipoprotein" evidence="1">
    <location>
        <begin position="19"/>
        <end position="174"/>
    </location>
</feature>
<keyword evidence="3" id="KW-1185">Reference proteome</keyword>
<protein>
    <recommendedName>
        <fullName evidence="4">Lipoprotein</fullName>
    </recommendedName>
</protein>
<proteinExistence type="predicted"/>
<dbReference type="Proteomes" id="UP000468943">
    <property type="component" value="Unassembled WGS sequence"/>
</dbReference>
<sequence>MMRSVLVTALALSSGACANFSPLTKQVTVPNVAANSAQWLTYDSSRRGTLVIREVGENGKPDRVISCAEPAPDTGFSFTNSFKANGSSGGTTIGAEAAFAATLVALAGRDNLVLMTRESMFRLCEARANGFINNDQYNSQFTKLLEQIVEIAQAVKQQSAQATAALVKAQEDRR</sequence>
<keyword evidence="1" id="KW-0732">Signal</keyword>
<dbReference type="OrthoDB" id="7068672at2"/>
<evidence type="ECO:0000256" key="1">
    <source>
        <dbReference type="SAM" id="SignalP"/>
    </source>
</evidence>
<reference evidence="2 3" key="1">
    <citation type="submission" date="2019-12" db="EMBL/GenBank/DDBJ databases">
        <title>Genomic-based taxomic classification of the family Erythrobacteraceae.</title>
        <authorList>
            <person name="Xu L."/>
        </authorList>
    </citation>
    <scope>NUCLEOTIDE SEQUENCE [LARGE SCALE GENOMIC DNA]</scope>
    <source>
        <strain evidence="2 3">JCM 17802</strain>
    </source>
</reference>
<gene>
    <name evidence="2" type="ORF">GRI36_03755</name>
</gene>
<dbReference type="EMBL" id="WTYS01000001">
    <property type="protein sequence ID" value="MXO55992.1"/>
    <property type="molecule type" value="Genomic_DNA"/>
</dbReference>
<evidence type="ECO:0008006" key="4">
    <source>
        <dbReference type="Google" id="ProtNLM"/>
    </source>
</evidence>
<evidence type="ECO:0000313" key="3">
    <source>
        <dbReference type="Proteomes" id="UP000468943"/>
    </source>
</evidence>
<dbReference type="RefSeq" id="WP_160597252.1">
    <property type="nucleotide sequence ID" value="NZ_WTYS01000001.1"/>
</dbReference>
<dbReference type="PROSITE" id="PS51257">
    <property type="entry name" value="PROKAR_LIPOPROTEIN"/>
    <property type="match status" value="1"/>
</dbReference>
<dbReference type="AlphaFoldDB" id="A0A6I4SML5"/>
<comment type="caution">
    <text evidence="2">The sequence shown here is derived from an EMBL/GenBank/DDBJ whole genome shotgun (WGS) entry which is preliminary data.</text>
</comment>
<organism evidence="2 3">
    <name type="scientific">Pontixanthobacter gangjinensis</name>
    <dbReference type="NCBI Taxonomy" id="1028742"/>
    <lineage>
        <taxon>Bacteria</taxon>
        <taxon>Pseudomonadati</taxon>
        <taxon>Pseudomonadota</taxon>
        <taxon>Alphaproteobacteria</taxon>
        <taxon>Sphingomonadales</taxon>
        <taxon>Erythrobacteraceae</taxon>
        <taxon>Pontixanthobacter</taxon>
    </lineage>
</organism>
<feature type="signal peptide" evidence="1">
    <location>
        <begin position="1"/>
        <end position="18"/>
    </location>
</feature>